<keyword evidence="3 5" id="KW-1133">Transmembrane helix</keyword>
<dbReference type="GO" id="GO:0030150">
    <property type="term" value="P:protein import into mitochondrial matrix"/>
    <property type="evidence" value="ECO:0007669"/>
    <property type="project" value="TreeGrafter"/>
</dbReference>
<dbReference type="AlphaFoldDB" id="A0A7R9MBJ3"/>
<name>A0A7R9MBJ3_9ACAR</name>
<protein>
    <submittedName>
        <fullName evidence="6">Uncharacterized protein</fullName>
    </submittedName>
</protein>
<evidence type="ECO:0000256" key="5">
    <source>
        <dbReference type="SAM" id="Phobius"/>
    </source>
</evidence>
<dbReference type="GO" id="GO:0008320">
    <property type="term" value="F:protein transmembrane transporter activity"/>
    <property type="evidence" value="ECO:0007669"/>
    <property type="project" value="TreeGrafter"/>
</dbReference>
<keyword evidence="2 5" id="KW-0812">Transmembrane</keyword>
<sequence length="255" mass="27219">MDAKVMRKHVIRRFASELQRKRFESKIANKSDPHDMSGAMDRTLSSMDAPLSGLSSALGGYGGLGSQIQSPYLQFDPLMLESGGNKSEFIFPDGGHRANRGRFELAFSQIGSSVMTGAGIGGTVGVVRGVKAVADLKESMSVRRSQLLNYITKNGAGMANTFGTIALLYSAIGVGLSFVQDSNDDINTVCAAVSTGALYGGLSQPPNNKRTEKALSMGRKLWEIRLRRSAAGAAIGVSAAVAYVLLFNKEKYLKK</sequence>
<dbReference type="GO" id="GO:0005744">
    <property type="term" value="C:TIM23 mitochondrial import inner membrane translocase complex"/>
    <property type="evidence" value="ECO:0007669"/>
    <property type="project" value="TreeGrafter"/>
</dbReference>
<dbReference type="InterPro" id="IPR045238">
    <property type="entry name" value="Tim23-like"/>
</dbReference>
<evidence type="ECO:0000256" key="2">
    <source>
        <dbReference type="ARBA" id="ARBA00022692"/>
    </source>
</evidence>
<dbReference type="PANTHER" id="PTHR15371:SF0">
    <property type="entry name" value="SD19278P"/>
    <property type="match status" value="1"/>
</dbReference>
<dbReference type="Proteomes" id="UP000728032">
    <property type="component" value="Unassembled WGS sequence"/>
</dbReference>
<evidence type="ECO:0000256" key="1">
    <source>
        <dbReference type="ARBA" id="ARBA00004141"/>
    </source>
</evidence>
<dbReference type="Pfam" id="PF02466">
    <property type="entry name" value="Tim17"/>
    <property type="match status" value="1"/>
</dbReference>
<evidence type="ECO:0000256" key="4">
    <source>
        <dbReference type="ARBA" id="ARBA00023136"/>
    </source>
</evidence>
<accession>A0A7R9MBJ3</accession>
<evidence type="ECO:0000313" key="7">
    <source>
        <dbReference type="Proteomes" id="UP000728032"/>
    </source>
</evidence>
<gene>
    <name evidence="6" type="ORF">ONB1V03_LOCUS13559</name>
</gene>
<reference evidence="6" key="1">
    <citation type="submission" date="2020-11" db="EMBL/GenBank/DDBJ databases">
        <authorList>
            <person name="Tran Van P."/>
        </authorList>
    </citation>
    <scope>NUCLEOTIDE SEQUENCE</scope>
</reference>
<dbReference type="EMBL" id="OC926852">
    <property type="protein sequence ID" value="CAD7656923.1"/>
    <property type="molecule type" value="Genomic_DNA"/>
</dbReference>
<organism evidence="6">
    <name type="scientific">Oppiella nova</name>
    <dbReference type="NCBI Taxonomy" id="334625"/>
    <lineage>
        <taxon>Eukaryota</taxon>
        <taxon>Metazoa</taxon>
        <taxon>Ecdysozoa</taxon>
        <taxon>Arthropoda</taxon>
        <taxon>Chelicerata</taxon>
        <taxon>Arachnida</taxon>
        <taxon>Acari</taxon>
        <taxon>Acariformes</taxon>
        <taxon>Sarcoptiformes</taxon>
        <taxon>Oribatida</taxon>
        <taxon>Brachypylina</taxon>
        <taxon>Oppioidea</taxon>
        <taxon>Oppiidae</taxon>
        <taxon>Oppiella</taxon>
    </lineage>
</organism>
<keyword evidence="7" id="KW-1185">Reference proteome</keyword>
<keyword evidence="4 5" id="KW-0472">Membrane</keyword>
<comment type="subcellular location">
    <subcellularLocation>
        <location evidence="1">Membrane</location>
        <topology evidence="1">Multi-pass membrane protein</topology>
    </subcellularLocation>
</comment>
<dbReference type="EMBL" id="CAJPVJ010012027">
    <property type="protein sequence ID" value="CAG2174110.1"/>
    <property type="molecule type" value="Genomic_DNA"/>
</dbReference>
<dbReference type="OrthoDB" id="159299at2759"/>
<feature type="transmembrane region" description="Helical" evidence="5">
    <location>
        <begin position="229"/>
        <end position="247"/>
    </location>
</feature>
<evidence type="ECO:0000313" key="6">
    <source>
        <dbReference type="EMBL" id="CAD7656923.1"/>
    </source>
</evidence>
<dbReference type="PANTHER" id="PTHR15371">
    <property type="entry name" value="TIM23"/>
    <property type="match status" value="1"/>
</dbReference>
<evidence type="ECO:0000256" key="3">
    <source>
        <dbReference type="ARBA" id="ARBA00022989"/>
    </source>
</evidence>
<proteinExistence type="predicted"/>